<dbReference type="AlphaFoldDB" id="A0A7D6V8V1"/>
<dbReference type="PANTHER" id="PTHR43037">
    <property type="entry name" value="UNNAMED PRODUCT-RELATED"/>
    <property type="match status" value="1"/>
</dbReference>
<protein>
    <submittedName>
        <fullName evidence="3">Dienelactone hydrolase family protein</fullName>
    </submittedName>
</protein>
<reference evidence="3 4" key="1">
    <citation type="submission" date="2020-07" db="EMBL/GenBank/DDBJ databases">
        <authorList>
            <person name="Zhuang K."/>
            <person name="Ran Y."/>
        </authorList>
    </citation>
    <scope>NUCLEOTIDE SEQUENCE [LARGE SCALE GENOMIC DNA]</scope>
    <source>
        <strain evidence="3 4">WCH-YHL-001</strain>
    </source>
</reference>
<dbReference type="InterPro" id="IPR010126">
    <property type="entry name" value="Esterase_phb"/>
</dbReference>
<dbReference type="GO" id="GO:0005576">
    <property type="term" value="C:extracellular region"/>
    <property type="evidence" value="ECO:0007669"/>
    <property type="project" value="InterPro"/>
</dbReference>
<dbReference type="InterPro" id="IPR050955">
    <property type="entry name" value="Plant_Biomass_Hydrol_Est"/>
</dbReference>
<dbReference type="Proteomes" id="UP000515512">
    <property type="component" value="Chromosome"/>
</dbReference>
<dbReference type="Gene3D" id="3.40.50.1820">
    <property type="entry name" value="alpha/beta hydrolase"/>
    <property type="match status" value="1"/>
</dbReference>
<keyword evidence="2 3" id="KW-0378">Hydrolase</keyword>
<dbReference type="EMBL" id="CP059399">
    <property type="protein sequence ID" value="QLY30481.1"/>
    <property type="molecule type" value="Genomic_DNA"/>
</dbReference>
<keyword evidence="4" id="KW-1185">Reference proteome</keyword>
<dbReference type="KEGG" id="nhu:H0264_36105"/>
<dbReference type="GO" id="GO:0016787">
    <property type="term" value="F:hydrolase activity"/>
    <property type="evidence" value="ECO:0007669"/>
    <property type="project" value="UniProtKB-KW"/>
</dbReference>
<name>A0A7D6V8V1_9NOCA</name>
<proteinExistence type="predicted"/>
<dbReference type="Pfam" id="PF10503">
    <property type="entry name" value="Esterase_PHB"/>
    <property type="match status" value="1"/>
</dbReference>
<dbReference type="PROSITE" id="PS51257">
    <property type="entry name" value="PROKAR_LIPOPROTEIN"/>
    <property type="match status" value="1"/>
</dbReference>
<evidence type="ECO:0000256" key="1">
    <source>
        <dbReference type="ARBA" id="ARBA00022729"/>
    </source>
</evidence>
<accession>A0A7D6V8V1</accession>
<keyword evidence="1" id="KW-0732">Signal</keyword>
<evidence type="ECO:0000313" key="4">
    <source>
        <dbReference type="Proteomes" id="UP000515512"/>
    </source>
</evidence>
<gene>
    <name evidence="3" type="ORF">H0264_36105</name>
</gene>
<evidence type="ECO:0000313" key="3">
    <source>
        <dbReference type="EMBL" id="QLY30481.1"/>
    </source>
</evidence>
<dbReference type="SUPFAM" id="SSF53474">
    <property type="entry name" value="alpha/beta-Hydrolases"/>
    <property type="match status" value="1"/>
</dbReference>
<dbReference type="InterPro" id="IPR029058">
    <property type="entry name" value="AB_hydrolase_fold"/>
</dbReference>
<organism evidence="3 4">
    <name type="scientific">Nocardia huaxiensis</name>
    <dbReference type="NCBI Taxonomy" id="2755382"/>
    <lineage>
        <taxon>Bacteria</taxon>
        <taxon>Bacillati</taxon>
        <taxon>Actinomycetota</taxon>
        <taxon>Actinomycetes</taxon>
        <taxon>Mycobacteriales</taxon>
        <taxon>Nocardiaceae</taxon>
        <taxon>Nocardia</taxon>
    </lineage>
</organism>
<evidence type="ECO:0000256" key="2">
    <source>
        <dbReference type="ARBA" id="ARBA00022801"/>
    </source>
</evidence>
<sequence>MWRSCIAVGTAIGVLLIAAGCGRDFGRAASVPDEDMTVSMESGGRQREYVVHTPSRPGSGKLPAVLIFHGGGGSPADMIDGTGFDDLADREGFVAVYPAGYEHSWNDGRGEDTKAGAAGVDDIAFVSAVIDRIIAEHGVDPARIYATGLSNGGMFTQFLGCALAGRLAAIAPVSGTLPQADEHGCTPGVPLPVLEIHGTADPIVPYNGGVVRVTGGHRGGSGTAPVLSVDATQALWRGRNRCDGEPVRTSLPPLTNDGTSVVTEISAKCAAGSRVELYSVVGGGHTWPGRDQRLPESLVGTVTRQFDAAEIIWRFCSGFQR</sequence>
<dbReference type="PANTHER" id="PTHR43037:SF1">
    <property type="entry name" value="BLL1128 PROTEIN"/>
    <property type="match status" value="1"/>
</dbReference>